<evidence type="ECO:0000313" key="7">
    <source>
        <dbReference type="Proteomes" id="UP000619536"/>
    </source>
</evidence>
<dbReference type="GO" id="GO:0003677">
    <property type="term" value="F:DNA binding"/>
    <property type="evidence" value="ECO:0007669"/>
    <property type="project" value="UniProtKB-KW"/>
</dbReference>
<evidence type="ECO:0000256" key="4">
    <source>
        <dbReference type="ARBA" id="ARBA00023125"/>
    </source>
</evidence>
<evidence type="ECO:0000313" key="6">
    <source>
        <dbReference type="EMBL" id="GGI14465.1"/>
    </source>
</evidence>
<comment type="caution">
    <text evidence="6">The sequence shown here is derived from an EMBL/GenBank/DDBJ whole genome shotgun (WGS) entry which is preliminary data.</text>
</comment>
<keyword evidence="5" id="KW-0233">DNA recombination</keyword>
<comment type="similarity">
    <text evidence="2">Belongs to the transposase mutator family.</text>
</comment>
<dbReference type="Pfam" id="PF00872">
    <property type="entry name" value="Transposase_mut"/>
    <property type="match status" value="1"/>
</dbReference>
<protein>
    <submittedName>
        <fullName evidence="6">Uncharacterized protein</fullName>
    </submittedName>
</protein>
<comment type="function">
    <text evidence="1">Required for the transposition of the insertion element.</text>
</comment>
<proteinExistence type="inferred from homology"/>
<dbReference type="GO" id="GO:0004803">
    <property type="term" value="F:transposase activity"/>
    <property type="evidence" value="ECO:0007669"/>
    <property type="project" value="InterPro"/>
</dbReference>
<dbReference type="InterPro" id="IPR001207">
    <property type="entry name" value="Transposase_mutator"/>
</dbReference>
<evidence type="ECO:0000256" key="5">
    <source>
        <dbReference type="ARBA" id="ARBA00023172"/>
    </source>
</evidence>
<dbReference type="AlphaFoldDB" id="A0A8J3EWX3"/>
<evidence type="ECO:0000256" key="2">
    <source>
        <dbReference type="ARBA" id="ARBA00010961"/>
    </source>
</evidence>
<dbReference type="Proteomes" id="UP000619536">
    <property type="component" value="Unassembled WGS sequence"/>
</dbReference>
<dbReference type="GO" id="GO:0006313">
    <property type="term" value="P:DNA transposition"/>
    <property type="evidence" value="ECO:0007669"/>
    <property type="project" value="InterPro"/>
</dbReference>
<keyword evidence="4" id="KW-0238">DNA-binding</keyword>
<evidence type="ECO:0000256" key="1">
    <source>
        <dbReference type="ARBA" id="ARBA00002190"/>
    </source>
</evidence>
<name>A0A8J3EWX3_9BIFI</name>
<organism evidence="6 7">
    <name type="scientific">Galliscardovia ingluviei</name>
    <dbReference type="NCBI Taxonomy" id="1769422"/>
    <lineage>
        <taxon>Bacteria</taxon>
        <taxon>Bacillati</taxon>
        <taxon>Actinomycetota</taxon>
        <taxon>Actinomycetes</taxon>
        <taxon>Bifidobacteriales</taxon>
        <taxon>Bifidobacteriaceae</taxon>
        <taxon>Galliscardovia</taxon>
    </lineage>
</organism>
<keyword evidence="3" id="KW-0815">Transposition</keyword>
<dbReference type="EMBL" id="BMDH01000002">
    <property type="protein sequence ID" value="GGI14465.1"/>
    <property type="molecule type" value="Genomic_DNA"/>
</dbReference>
<reference evidence="6" key="1">
    <citation type="journal article" date="2014" name="Int. J. Syst. Evol. Microbiol.">
        <title>Complete genome sequence of Corynebacterium casei LMG S-19264T (=DSM 44701T), isolated from a smear-ripened cheese.</title>
        <authorList>
            <consortium name="US DOE Joint Genome Institute (JGI-PGF)"/>
            <person name="Walter F."/>
            <person name="Albersmeier A."/>
            <person name="Kalinowski J."/>
            <person name="Ruckert C."/>
        </authorList>
    </citation>
    <scope>NUCLEOTIDE SEQUENCE</scope>
    <source>
        <strain evidence="6">CCM 8606</strain>
    </source>
</reference>
<gene>
    <name evidence="6" type="ORF">GCM10007377_11070</name>
</gene>
<keyword evidence="7" id="KW-1185">Reference proteome</keyword>
<reference evidence="6" key="2">
    <citation type="submission" date="2020-09" db="EMBL/GenBank/DDBJ databases">
        <authorList>
            <person name="Sun Q."/>
            <person name="Sedlacek I."/>
        </authorList>
    </citation>
    <scope>NUCLEOTIDE SEQUENCE</scope>
    <source>
        <strain evidence="6">CCM 8606</strain>
    </source>
</reference>
<accession>A0A8J3EWX3</accession>
<evidence type="ECO:0000256" key="3">
    <source>
        <dbReference type="ARBA" id="ARBA00022578"/>
    </source>
</evidence>
<sequence length="63" mass="7019">MVTSLYAGRITVRDIQHHLASTLGVQMSSDTICMITDAVLQEVMIWKIVSLISLSRDVLTHYG</sequence>